<reference evidence="2" key="1">
    <citation type="journal article" date="2019" name="Int. J. Syst. Evol. Microbiol.">
        <title>The Global Catalogue of Microorganisms (GCM) 10K type strain sequencing project: providing services to taxonomists for standard genome sequencing and annotation.</title>
        <authorList>
            <consortium name="The Broad Institute Genomics Platform"/>
            <consortium name="The Broad Institute Genome Sequencing Center for Infectious Disease"/>
            <person name="Wu L."/>
            <person name="Ma J."/>
        </authorList>
    </citation>
    <scope>NUCLEOTIDE SEQUENCE [LARGE SCALE GENOMIC DNA]</scope>
    <source>
        <strain evidence="2">CGMCC 4.7427</strain>
    </source>
</reference>
<keyword evidence="2" id="KW-1185">Reference proteome</keyword>
<dbReference type="RefSeq" id="WP_380031820.1">
    <property type="nucleotide sequence ID" value="NZ_JBHSHB010000007.1"/>
</dbReference>
<evidence type="ECO:0000313" key="1">
    <source>
        <dbReference type="EMBL" id="MFC4689327.1"/>
    </source>
</evidence>
<name>A0ABV9L733_9FLAO</name>
<proteinExistence type="predicted"/>
<dbReference type="EMBL" id="JBHSHB010000007">
    <property type="protein sequence ID" value="MFC4689327.1"/>
    <property type="molecule type" value="Genomic_DNA"/>
</dbReference>
<dbReference type="InterPro" id="IPR036188">
    <property type="entry name" value="FAD/NAD-bd_sf"/>
</dbReference>
<organism evidence="1 2">
    <name type="scientific">Dokdonia genika</name>
    <dbReference type="NCBI Taxonomy" id="308113"/>
    <lineage>
        <taxon>Bacteria</taxon>
        <taxon>Pseudomonadati</taxon>
        <taxon>Bacteroidota</taxon>
        <taxon>Flavobacteriia</taxon>
        <taxon>Flavobacteriales</taxon>
        <taxon>Flavobacteriaceae</taxon>
        <taxon>Dokdonia</taxon>
    </lineage>
</organism>
<dbReference type="Proteomes" id="UP001595878">
    <property type="component" value="Unassembled WGS sequence"/>
</dbReference>
<dbReference type="Pfam" id="PF05834">
    <property type="entry name" value="Lycopene_cycl"/>
    <property type="match status" value="1"/>
</dbReference>
<comment type="caution">
    <text evidence="1">The sequence shown here is derived from an EMBL/GenBank/DDBJ whole genome shotgun (WGS) entry which is preliminary data.</text>
</comment>
<sequence>MNARFCHLTKIQHSIFYTYLYHVQTHYDYIILGAGLSGLTTALRMARDPFFSKKSIAIIDQDLNKGNDRTWCFWEIEPSMYEAIVSYTWPSVLIKGEGVHSHIDIAPYTYKKIESAGLYAFAKAELSQHSNITFIEASVSTTTTLDGKATVTTDIGIFESPAVLNSIYKPSLLKEQTQAVVLQQHFIGWFVKTEKPVFDPKQAIYMDFSIPQEGNCRFMYVLPTSTTEALLEYTLFSEKLLPKAEYENAIRTYLKNLGVDNYEIIDREQGSIPMTTYDFTQHNTPHVLHIGTAGGWTKASTGYTFTHTLKKSKDLIDFLKSDTPFTSYNIKNRWHFYDAVLLEVLTKHNEQGASIFTRMFKKGKAAHIFRFLDEESSLADELKVVLSAPKIPFLKAALKVIFK</sequence>
<protein>
    <submittedName>
        <fullName evidence="1">Lycopene cyclase family protein</fullName>
    </submittedName>
</protein>
<dbReference type="SUPFAM" id="SSF51905">
    <property type="entry name" value="FAD/NAD(P)-binding domain"/>
    <property type="match status" value="1"/>
</dbReference>
<gene>
    <name evidence="1" type="ORF">ACFO5T_02680</name>
</gene>
<evidence type="ECO:0000313" key="2">
    <source>
        <dbReference type="Proteomes" id="UP001595878"/>
    </source>
</evidence>
<accession>A0ABV9L733</accession>